<dbReference type="InterPro" id="IPR050843">
    <property type="entry name" value="Glycosyl_Hydrlase_38"/>
</dbReference>
<evidence type="ECO:0000259" key="1">
    <source>
        <dbReference type="Pfam" id="PF01074"/>
    </source>
</evidence>
<feature type="domain" description="Glycoside hydrolase family 38 N-terminal" evidence="1">
    <location>
        <begin position="1"/>
        <end position="170"/>
    </location>
</feature>
<dbReference type="OrthoDB" id="10261055at2759"/>
<evidence type="ECO:0000313" key="2">
    <source>
        <dbReference type="EMBL" id="CAG7820893.1"/>
    </source>
</evidence>
<evidence type="ECO:0000313" key="3">
    <source>
        <dbReference type="Proteomes" id="UP000708208"/>
    </source>
</evidence>
<feature type="non-terminal residue" evidence="2">
    <location>
        <position position="175"/>
    </location>
</feature>
<keyword evidence="3" id="KW-1185">Reference proteome</keyword>
<dbReference type="GO" id="GO:0006491">
    <property type="term" value="P:N-glycan processing"/>
    <property type="evidence" value="ECO:0007669"/>
    <property type="project" value="TreeGrafter"/>
</dbReference>
<dbReference type="GO" id="GO:0004559">
    <property type="term" value="F:alpha-mannosidase activity"/>
    <property type="evidence" value="ECO:0007669"/>
    <property type="project" value="InterPro"/>
</dbReference>
<accession>A0A8J2LE76</accession>
<dbReference type="InterPro" id="IPR000602">
    <property type="entry name" value="Glyco_hydro_38_N"/>
</dbReference>
<dbReference type="EMBL" id="CAJVCH010493492">
    <property type="protein sequence ID" value="CAG7820893.1"/>
    <property type="molecule type" value="Genomic_DNA"/>
</dbReference>
<dbReference type="Pfam" id="PF01074">
    <property type="entry name" value="Glyco_hydro_38N"/>
    <property type="match status" value="1"/>
</dbReference>
<feature type="non-terminal residue" evidence="2">
    <location>
        <position position="1"/>
    </location>
</feature>
<dbReference type="GO" id="GO:0006013">
    <property type="term" value="P:mannose metabolic process"/>
    <property type="evidence" value="ECO:0007669"/>
    <property type="project" value="InterPro"/>
</dbReference>
<organism evidence="2 3">
    <name type="scientific">Allacma fusca</name>
    <dbReference type="NCBI Taxonomy" id="39272"/>
    <lineage>
        <taxon>Eukaryota</taxon>
        <taxon>Metazoa</taxon>
        <taxon>Ecdysozoa</taxon>
        <taxon>Arthropoda</taxon>
        <taxon>Hexapoda</taxon>
        <taxon>Collembola</taxon>
        <taxon>Symphypleona</taxon>
        <taxon>Sminthuridae</taxon>
        <taxon>Allacma</taxon>
    </lineage>
</organism>
<sequence>NFNSTPRNGWEIDPFGLSQSFSHLRRLSGMENTVITRMHYQMKNYLAERKSLEFQWKQQWCEDDISMDGLFTHILPFAYDTSHMCGFDDKICLDLTEGLLGERQSLVPSHNTFEETAVKLLEQFRKQSMLFQTKNLLIPMGGDFRWNSDYEWTQGIDYLQRIITYINMQESFNTE</sequence>
<dbReference type="PANTHER" id="PTHR11607">
    <property type="entry name" value="ALPHA-MANNOSIDASE"/>
    <property type="match status" value="1"/>
</dbReference>
<comment type="caution">
    <text evidence="2">The sequence shown here is derived from an EMBL/GenBank/DDBJ whole genome shotgun (WGS) entry which is preliminary data.</text>
</comment>
<dbReference type="GO" id="GO:0000139">
    <property type="term" value="C:Golgi membrane"/>
    <property type="evidence" value="ECO:0007669"/>
    <property type="project" value="TreeGrafter"/>
</dbReference>
<dbReference type="AlphaFoldDB" id="A0A8J2LE76"/>
<dbReference type="Proteomes" id="UP000708208">
    <property type="component" value="Unassembled WGS sequence"/>
</dbReference>
<protein>
    <recommendedName>
        <fullName evidence="1">Glycoside hydrolase family 38 N-terminal domain-containing protein</fullName>
    </recommendedName>
</protein>
<name>A0A8J2LE76_9HEXA</name>
<gene>
    <name evidence="2" type="ORF">AFUS01_LOCUS31264</name>
</gene>
<reference evidence="2" key="1">
    <citation type="submission" date="2021-06" db="EMBL/GenBank/DDBJ databases">
        <authorList>
            <person name="Hodson N. C."/>
            <person name="Mongue J. A."/>
            <person name="Jaron S. K."/>
        </authorList>
    </citation>
    <scope>NUCLEOTIDE SEQUENCE</scope>
</reference>
<dbReference type="PANTHER" id="PTHR11607:SF3">
    <property type="entry name" value="LYSOSOMAL ALPHA-MANNOSIDASE"/>
    <property type="match status" value="1"/>
</dbReference>
<proteinExistence type="predicted"/>